<feature type="compositionally biased region" description="Basic and acidic residues" evidence="6">
    <location>
        <begin position="989"/>
        <end position="1006"/>
    </location>
</feature>
<proteinExistence type="predicted"/>
<evidence type="ECO:0000313" key="9">
    <source>
        <dbReference type="Proteomes" id="UP000187406"/>
    </source>
</evidence>
<dbReference type="CDD" id="cd15566">
    <property type="entry name" value="PHD3_NSD"/>
    <property type="match status" value="1"/>
</dbReference>
<keyword evidence="9" id="KW-1185">Reference proteome</keyword>
<dbReference type="PANTHER" id="PTHR46235:SF3">
    <property type="entry name" value="PHD FINGER-CONTAINING PROTEIN DDB_G0268158"/>
    <property type="match status" value="1"/>
</dbReference>
<evidence type="ECO:0000256" key="5">
    <source>
        <dbReference type="ARBA" id="ARBA00023242"/>
    </source>
</evidence>
<sequence>MSRESSDDEEEEFVPQSVENYYFVDDKDEPISFADLPVKWSDGDSVDGNKKQIFLHGTVDKGLQKIYKNVIAWKFDLTNSTPEISVLTKENSWIKLQKPRKSFEETIGSILITVYCLNILKWNPETTAKSLWDQLSKIFSLYEVRPSQNDLVDHISLISEAVKRDDNLAESKVLLTFLEEKPGKRKLSEEDVQATPKIGFIVDDDMIDDAEEDDSNEDELFDTVCAFCDNGGDLLCCEGNCLRSFHATVEAGEESQCDSLGFSEDEVEAMQNFFCKNCEYKQHQCFACGKLGSSDRSSAAEVFRCSNATCGHYYHPHCVAKLLCRESEVDAEALQKRIAAGKSFACPSHKCCVCKETENKSDFQLQFAMCRRCPESYHRKCLPREISFEEEGLITRAWDDLLPNRILIYCLKHEIDDEIKTPIRDHIKFPDLAGKTSTFEEKKKKAFELLANKVVSKKSKLTSGDSIRDGSAVKTPKQFSAAVPVRDGSKKIEKMSSGVNSLKKVKVTDLSRKSSKEGVKSVSMQVDKSFTDSENVSLGEQLYAFMTKGSEQVKRGKQDSTDAGNKLTTKKLSSKLPVFDLDANTERRLVALMKDAASSISLADVIEKHKVPSTHAYSLKNVVDKTITLGKVEGTVEAVRTALERLEEGGSINDGKAVCEPEILNQILKWKNKLKVYLAPFLYGMRYTSFGRHFTKVEKLEEIVDKLHWYVQNGDTIVDFCCGANDFSLIMKKKLEETGKRCLYKNYDVFKPKNIFGFEQRDWMTVEPNELPKGSQLIMGLNPPFGVKAALANKFIDKALSFKPKLIILIVPPETERLDQKKSPYDLVWEDEKFLSGKSFYLPGSVDQNDKQMDQWNVTPPLLYLWSHRDWTTKHKSIAQKRGHLSRQQKESNTELLVKDHGDITALMNVVPLQSDEQVSDEKNISNRNYGGSQDNHGHGKNQSSQNPEKRRGGKSPEVEQSGGQPSQDNHGLGKNHSKNRKKRRRGGKSSEVEHSGGKPPVREMYKGMPHRLSLNKIDGKSSLEGPESKTLEKFSIMEDGENAYQQFEASMSGGSRMQFGTAPDDVSRRYAVHSGGSHRLPGSTNFEEQFSSRMRDGVDALGYRFHVSEADRESEVRSQVRLYGHDPDSLRYGPTGSLLTTSFGLVGSASDATYRMNTSAMQRYAPRLDEMNHTRMGSLGPESPMVNRTGLYDARAPVPGYRPDMMGFAPGPNHSFAQHNSAGWLDE</sequence>
<keyword evidence="3" id="KW-0863">Zinc-finger</keyword>
<feature type="compositionally biased region" description="Polar residues" evidence="6">
    <location>
        <begin position="926"/>
        <end position="947"/>
    </location>
</feature>
<dbReference type="Pfam" id="PF26055">
    <property type="entry name" value="Mtase_EDM2"/>
    <property type="match status" value="1"/>
</dbReference>
<feature type="domain" description="Zinc finger PHD-type" evidence="7">
    <location>
        <begin position="351"/>
        <end position="414"/>
    </location>
</feature>
<keyword evidence="4" id="KW-0862">Zinc</keyword>
<keyword evidence="5" id="KW-0539">Nucleus</keyword>
<evidence type="ECO:0000313" key="8">
    <source>
        <dbReference type="EMBL" id="GAV87260.1"/>
    </source>
</evidence>
<feature type="domain" description="Zinc finger PHD-type" evidence="7">
    <location>
        <begin position="284"/>
        <end position="350"/>
    </location>
</feature>
<dbReference type="InterPro" id="IPR022702">
    <property type="entry name" value="Cytosine_MeTrfase1_RFD"/>
</dbReference>
<dbReference type="CDD" id="cd15565">
    <property type="entry name" value="PHD2_NSD"/>
    <property type="match status" value="1"/>
</dbReference>
<feature type="region of interest" description="Disordered" evidence="6">
    <location>
        <begin position="912"/>
        <end position="1008"/>
    </location>
</feature>
<protein>
    <submittedName>
        <fullName evidence="8">DNMT1-RFD domain-containing protein</fullName>
    </submittedName>
</protein>
<evidence type="ECO:0000256" key="1">
    <source>
        <dbReference type="ARBA" id="ARBA00004123"/>
    </source>
</evidence>
<reference evidence="9" key="1">
    <citation type="submission" date="2016-04" db="EMBL/GenBank/DDBJ databases">
        <title>Cephalotus genome sequencing.</title>
        <authorList>
            <person name="Fukushima K."/>
            <person name="Hasebe M."/>
            <person name="Fang X."/>
        </authorList>
    </citation>
    <scope>NUCLEOTIDE SEQUENCE [LARGE SCALE GENOMIC DNA]</scope>
    <source>
        <strain evidence="9">cv. St1</strain>
    </source>
</reference>
<evidence type="ECO:0000256" key="3">
    <source>
        <dbReference type="ARBA" id="ARBA00022771"/>
    </source>
</evidence>
<accession>A0A1Q3D458</accession>
<dbReference type="InterPro" id="IPR013083">
    <property type="entry name" value="Znf_RING/FYVE/PHD"/>
</dbReference>
<dbReference type="EMBL" id="BDDD01004242">
    <property type="protein sequence ID" value="GAV87260.1"/>
    <property type="molecule type" value="Genomic_DNA"/>
</dbReference>
<dbReference type="GO" id="GO:0005634">
    <property type="term" value="C:nucleus"/>
    <property type="evidence" value="ECO:0007669"/>
    <property type="project" value="UniProtKB-SubCell"/>
</dbReference>
<keyword evidence="2" id="KW-0479">Metal-binding</keyword>
<comment type="caution">
    <text evidence="8">The sequence shown here is derived from an EMBL/GenBank/DDBJ whole genome shotgun (WGS) entry which is preliminary data.</text>
</comment>
<dbReference type="FunCoup" id="A0A1Q3D458">
    <property type="interactions" value="1636"/>
</dbReference>
<dbReference type="InterPro" id="IPR058939">
    <property type="entry name" value="Mtase_EDM2"/>
</dbReference>
<name>A0A1Q3D458_CEPFO</name>
<evidence type="ECO:0000259" key="7">
    <source>
        <dbReference type="SMART" id="SM00249"/>
    </source>
</evidence>
<dbReference type="SMART" id="SM00249">
    <property type="entry name" value="PHD"/>
    <property type="match status" value="3"/>
</dbReference>
<feature type="compositionally biased region" description="Basic residues" evidence="6">
    <location>
        <begin position="974"/>
        <end position="988"/>
    </location>
</feature>
<dbReference type="Gene3D" id="3.30.40.10">
    <property type="entry name" value="Zinc/RING finger domain, C3HC4 (zinc finger)"/>
    <property type="match status" value="2"/>
</dbReference>
<dbReference type="Pfam" id="PF12047">
    <property type="entry name" value="DNMT1-RFD"/>
    <property type="match status" value="1"/>
</dbReference>
<dbReference type="OrthoDB" id="21264at2759"/>
<feature type="compositionally biased region" description="Basic and acidic residues" evidence="6">
    <location>
        <begin position="948"/>
        <end position="958"/>
    </location>
</feature>
<gene>
    <name evidence="8" type="ORF">CFOL_v3_30686</name>
</gene>
<dbReference type="STRING" id="3775.A0A1Q3D458"/>
<dbReference type="GO" id="GO:0008270">
    <property type="term" value="F:zinc ion binding"/>
    <property type="evidence" value="ECO:0007669"/>
    <property type="project" value="UniProtKB-KW"/>
</dbReference>
<evidence type="ECO:0000256" key="2">
    <source>
        <dbReference type="ARBA" id="ARBA00022723"/>
    </source>
</evidence>
<dbReference type="InParanoid" id="A0A1Q3D458"/>
<dbReference type="AlphaFoldDB" id="A0A1Q3D458"/>
<evidence type="ECO:0000256" key="4">
    <source>
        <dbReference type="ARBA" id="ARBA00022833"/>
    </source>
</evidence>
<dbReference type="InterPro" id="IPR055198">
    <property type="entry name" value="NSD_PHD"/>
</dbReference>
<feature type="domain" description="Zinc finger PHD-type" evidence="7">
    <location>
        <begin position="224"/>
        <end position="279"/>
    </location>
</feature>
<dbReference type="Proteomes" id="UP000187406">
    <property type="component" value="Unassembled WGS sequence"/>
</dbReference>
<organism evidence="8 9">
    <name type="scientific">Cephalotus follicularis</name>
    <name type="common">Albany pitcher plant</name>
    <dbReference type="NCBI Taxonomy" id="3775"/>
    <lineage>
        <taxon>Eukaryota</taxon>
        <taxon>Viridiplantae</taxon>
        <taxon>Streptophyta</taxon>
        <taxon>Embryophyta</taxon>
        <taxon>Tracheophyta</taxon>
        <taxon>Spermatophyta</taxon>
        <taxon>Magnoliopsida</taxon>
        <taxon>eudicotyledons</taxon>
        <taxon>Gunneridae</taxon>
        <taxon>Pentapetalae</taxon>
        <taxon>rosids</taxon>
        <taxon>fabids</taxon>
        <taxon>Oxalidales</taxon>
        <taxon>Cephalotaceae</taxon>
        <taxon>Cephalotus</taxon>
    </lineage>
</organism>
<dbReference type="InterPro" id="IPR001965">
    <property type="entry name" value="Znf_PHD"/>
</dbReference>
<dbReference type="PANTHER" id="PTHR46235">
    <property type="entry name" value="PHD FINGER-CONTAINING PROTEIN DDB_G0268158"/>
    <property type="match status" value="1"/>
</dbReference>
<comment type="subcellular location">
    <subcellularLocation>
        <location evidence="1">Nucleus</location>
    </subcellularLocation>
</comment>
<evidence type="ECO:0000256" key="6">
    <source>
        <dbReference type="SAM" id="MobiDB-lite"/>
    </source>
</evidence>
<dbReference type="Pfam" id="PF22908">
    <property type="entry name" value="PHD_NSD"/>
    <property type="match status" value="1"/>
</dbReference>